<feature type="compositionally biased region" description="Basic and acidic residues" evidence="1">
    <location>
        <begin position="1"/>
        <end position="19"/>
    </location>
</feature>
<evidence type="ECO:0000313" key="2">
    <source>
        <dbReference type="EMBL" id="RXN30603.1"/>
    </source>
</evidence>
<proteinExistence type="predicted"/>
<dbReference type="EMBL" id="QBIY01011567">
    <property type="protein sequence ID" value="RXN30603.1"/>
    <property type="molecule type" value="Genomic_DNA"/>
</dbReference>
<protein>
    <submittedName>
        <fullName evidence="2">Uncharacterized protein</fullName>
    </submittedName>
</protein>
<dbReference type="Proteomes" id="UP000290572">
    <property type="component" value="Unassembled WGS sequence"/>
</dbReference>
<evidence type="ECO:0000313" key="3">
    <source>
        <dbReference type="Proteomes" id="UP000290572"/>
    </source>
</evidence>
<organism evidence="2 3">
    <name type="scientific">Labeo rohita</name>
    <name type="common">Indian major carp</name>
    <name type="synonym">Cyprinus rohita</name>
    <dbReference type="NCBI Taxonomy" id="84645"/>
    <lineage>
        <taxon>Eukaryota</taxon>
        <taxon>Metazoa</taxon>
        <taxon>Chordata</taxon>
        <taxon>Craniata</taxon>
        <taxon>Vertebrata</taxon>
        <taxon>Euteleostomi</taxon>
        <taxon>Actinopterygii</taxon>
        <taxon>Neopterygii</taxon>
        <taxon>Teleostei</taxon>
        <taxon>Ostariophysi</taxon>
        <taxon>Cypriniformes</taxon>
        <taxon>Cyprinidae</taxon>
        <taxon>Labeoninae</taxon>
        <taxon>Labeonini</taxon>
        <taxon>Labeo</taxon>
    </lineage>
</organism>
<comment type="caution">
    <text evidence="2">The sequence shown here is derived from an EMBL/GenBank/DDBJ whole genome shotgun (WGS) entry which is preliminary data.</text>
</comment>
<accession>A0A498NCT2</accession>
<gene>
    <name evidence="2" type="ORF">ROHU_017650</name>
</gene>
<reference evidence="2 3" key="1">
    <citation type="submission" date="2018-03" db="EMBL/GenBank/DDBJ databases">
        <title>Draft genome sequence of Rohu Carp (Labeo rohita).</title>
        <authorList>
            <person name="Das P."/>
            <person name="Kushwaha B."/>
            <person name="Joshi C.G."/>
            <person name="Kumar D."/>
            <person name="Nagpure N.S."/>
            <person name="Sahoo L."/>
            <person name="Das S.P."/>
            <person name="Bit A."/>
            <person name="Patnaik S."/>
            <person name="Meher P.K."/>
            <person name="Jayasankar P."/>
            <person name="Koringa P.G."/>
            <person name="Patel N.V."/>
            <person name="Hinsu A.T."/>
            <person name="Kumar R."/>
            <person name="Pandey M."/>
            <person name="Agarwal S."/>
            <person name="Srivastava S."/>
            <person name="Singh M."/>
            <person name="Iquebal M.A."/>
            <person name="Jaiswal S."/>
            <person name="Angadi U.B."/>
            <person name="Kumar N."/>
            <person name="Raza M."/>
            <person name="Shah T.M."/>
            <person name="Rai A."/>
            <person name="Jena J.K."/>
        </authorList>
    </citation>
    <scope>NUCLEOTIDE SEQUENCE [LARGE SCALE GENOMIC DNA]</scope>
    <source>
        <strain evidence="2">DASCIFA01</strain>
        <tissue evidence="2">Testis</tissue>
    </source>
</reference>
<keyword evidence="3" id="KW-1185">Reference proteome</keyword>
<name>A0A498NCT2_LABRO</name>
<feature type="compositionally biased region" description="Basic and acidic residues" evidence="1">
    <location>
        <begin position="26"/>
        <end position="44"/>
    </location>
</feature>
<sequence length="91" mass="10048">MFLPVEQDKGLIVEKHKSDGGSGIKLEAEEGTGVKRGDHSEETLDRSLIGTVDKEKEQMSTEEADNWTEETSSGEGVLVTVWSFIFNNDMS</sequence>
<feature type="region of interest" description="Disordered" evidence="1">
    <location>
        <begin position="1"/>
        <end position="44"/>
    </location>
</feature>
<feature type="region of interest" description="Disordered" evidence="1">
    <location>
        <begin position="53"/>
        <end position="72"/>
    </location>
</feature>
<evidence type="ECO:0000256" key="1">
    <source>
        <dbReference type="SAM" id="MobiDB-lite"/>
    </source>
</evidence>
<dbReference type="AlphaFoldDB" id="A0A498NCT2"/>